<accession>A0A803JBN2</accession>
<comment type="similarity">
    <text evidence="2">Belongs to the natural cytotoxicity receptor (NCR) family.</text>
</comment>
<dbReference type="PANTHER" id="PTHR47904:SF1">
    <property type="entry name" value="NATURAL CYTOTOXICITY TRIGGERING RECEPTOR 3"/>
    <property type="match status" value="1"/>
</dbReference>
<evidence type="ECO:0000256" key="3">
    <source>
        <dbReference type="ARBA" id="ARBA00019135"/>
    </source>
</evidence>
<evidence type="ECO:0000256" key="6">
    <source>
        <dbReference type="ARBA" id="ARBA00022729"/>
    </source>
</evidence>
<dbReference type="Gene3D" id="2.60.40.10">
    <property type="entry name" value="Immunoglobulins"/>
    <property type="match status" value="1"/>
</dbReference>
<dbReference type="InterPro" id="IPR036179">
    <property type="entry name" value="Ig-like_dom_sf"/>
</dbReference>
<proteinExistence type="inferred from homology"/>
<organism evidence="17">
    <name type="scientific">Xenopus tropicalis</name>
    <name type="common">Western clawed frog</name>
    <name type="synonym">Silurana tropicalis</name>
    <dbReference type="NCBI Taxonomy" id="8364"/>
    <lineage>
        <taxon>Eukaryota</taxon>
        <taxon>Metazoa</taxon>
        <taxon>Chordata</taxon>
        <taxon>Craniata</taxon>
        <taxon>Vertebrata</taxon>
        <taxon>Euteleostomi</taxon>
        <taxon>Amphibia</taxon>
        <taxon>Batrachia</taxon>
        <taxon>Anura</taxon>
        <taxon>Pipoidea</taxon>
        <taxon>Pipidae</taxon>
        <taxon>Xenopodinae</taxon>
        <taxon>Xenopus</taxon>
        <taxon>Silurana</taxon>
    </lineage>
</organism>
<evidence type="ECO:0000256" key="2">
    <source>
        <dbReference type="ARBA" id="ARBA00006531"/>
    </source>
</evidence>
<dbReference type="InterPro" id="IPR007110">
    <property type="entry name" value="Ig-like_dom"/>
</dbReference>
<evidence type="ECO:0000256" key="15">
    <source>
        <dbReference type="SAM" id="SignalP"/>
    </source>
</evidence>
<feature type="domain" description="Ig-like" evidence="16">
    <location>
        <begin position="17"/>
        <end position="111"/>
    </location>
</feature>
<dbReference type="InterPro" id="IPR013106">
    <property type="entry name" value="Ig_V-set"/>
</dbReference>
<keyword evidence="11" id="KW-0675">Receptor</keyword>
<comment type="subcellular location">
    <subcellularLocation>
        <location evidence="1">Cell membrane</location>
        <topology evidence="1">Single-pass type I membrane protein</topology>
    </subcellularLocation>
</comment>
<evidence type="ECO:0000256" key="11">
    <source>
        <dbReference type="ARBA" id="ARBA00023170"/>
    </source>
</evidence>
<dbReference type="GO" id="GO:0005886">
    <property type="term" value="C:plasma membrane"/>
    <property type="evidence" value="ECO:0007669"/>
    <property type="project" value="UniProtKB-SubCell"/>
</dbReference>
<reference evidence="17" key="2">
    <citation type="submission" date="2021-03" db="UniProtKB">
        <authorList>
            <consortium name="Ensembl"/>
        </authorList>
    </citation>
    <scope>IDENTIFICATION</scope>
</reference>
<evidence type="ECO:0000256" key="12">
    <source>
        <dbReference type="ARBA" id="ARBA00023180"/>
    </source>
</evidence>
<dbReference type="PROSITE" id="PS50835">
    <property type="entry name" value="IG_LIKE"/>
    <property type="match status" value="1"/>
</dbReference>
<dbReference type="Pfam" id="PF07686">
    <property type="entry name" value="V-set"/>
    <property type="match status" value="1"/>
</dbReference>
<keyword evidence="7" id="KW-0391">Immunity</keyword>
<dbReference type="Ensembl" id="ENSXETT00000110488">
    <property type="protein sequence ID" value="ENSXETP00000105261"/>
    <property type="gene ID" value="ENSXETG00000047932"/>
</dbReference>
<keyword evidence="5" id="KW-0812">Transmembrane</keyword>
<dbReference type="GO" id="GO:0045954">
    <property type="term" value="P:positive regulation of natural killer cell mediated cytotoxicity"/>
    <property type="evidence" value="ECO:0007669"/>
    <property type="project" value="InterPro"/>
</dbReference>
<dbReference type="GO" id="GO:0002429">
    <property type="term" value="P:immune response-activating cell surface receptor signaling pathway"/>
    <property type="evidence" value="ECO:0007669"/>
    <property type="project" value="InterPro"/>
</dbReference>
<evidence type="ECO:0000256" key="13">
    <source>
        <dbReference type="ARBA" id="ARBA00023319"/>
    </source>
</evidence>
<keyword evidence="8" id="KW-1133">Transmembrane helix</keyword>
<keyword evidence="9" id="KW-0472">Membrane</keyword>
<evidence type="ECO:0000256" key="9">
    <source>
        <dbReference type="ARBA" id="ARBA00023136"/>
    </source>
</evidence>
<evidence type="ECO:0000256" key="1">
    <source>
        <dbReference type="ARBA" id="ARBA00004251"/>
    </source>
</evidence>
<dbReference type="InterPro" id="IPR003599">
    <property type="entry name" value="Ig_sub"/>
</dbReference>
<feature type="chain" id="PRO_5030666046" description="Natural cytotoxicity triggering receptor 3" evidence="15">
    <location>
        <begin position="18"/>
        <end position="140"/>
    </location>
</feature>
<dbReference type="FunCoup" id="A0A803JBN2">
    <property type="interactions" value="602"/>
</dbReference>
<evidence type="ECO:0000259" key="16">
    <source>
        <dbReference type="PROSITE" id="PS50835"/>
    </source>
</evidence>
<keyword evidence="10" id="KW-1015">Disulfide bond</keyword>
<keyword evidence="4" id="KW-1003">Cell membrane</keyword>
<keyword evidence="12" id="KW-0325">Glycoprotein</keyword>
<keyword evidence="6 15" id="KW-0732">Signal</keyword>
<dbReference type="SUPFAM" id="SSF48726">
    <property type="entry name" value="Immunoglobulin"/>
    <property type="match status" value="1"/>
</dbReference>
<dbReference type="InterPro" id="IPR043226">
    <property type="entry name" value="NCR3"/>
</dbReference>
<dbReference type="InterPro" id="IPR013783">
    <property type="entry name" value="Ig-like_fold"/>
</dbReference>
<feature type="signal peptide" evidence="15">
    <location>
        <begin position="1"/>
        <end position="17"/>
    </location>
</feature>
<name>A0A803JBN2_XENTR</name>
<protein>
    <recommendedName>
        <fullName evidence="3">Natural cytotoxicity triggering receptor 3</fullName>
    </recommendedName>
    <alternativeName>
        <fullName evidence="14">Natural killer cell p30-related protein</fullName>
    </alternativeName>
</protein>
<evidence type="ECO:0000256" key="10">
    <source>
        <dbReference type="ARBA" id="ARBA00023157"/>
    </source>
</evidence>
<dbReference type="GeneTree" id="ENSGT00730000111639"/>
<evidence type="ECO:0000256" key="8">
    <source>
        <dbReference type="ARBA" id="ARBA00022989"/>
    </source>
</evidence>
<keyword evidence="13" id="KW-0393">Immunoglobulin domain</keyword>
<dbReference type="InParanoid" id="A0A803JBN2"/>
<reference evidence="17" key="1">
    <citation type="journal article" date="2010" name="Science">
        <title>The genome of the Western clawed frog Xenopus tropicalis.</title>
        <authorList>
            <person name="Hellsten U."/>
            <person name="Harland R.M."/>
            <person name="Gilchrist M.J."/>
            <person name="Hendrix D."/>
            <person name="Jurka J."/>
            <person name="Kapitonov V."/>
            <person name="Ovcharenko I."/>
            <person name="Putnam N.H."/>
            <person name="Shu S."/>
            <person name="Taher L."/>
            <person name="Blitz I.L."/>
            <person name="Blumberg B."/>
            <person name="Dichmann D.S."/>
            <person name="Dubchak I."/>
            <person name="Amaya E."/>
            <person name="Detter J.C."/>
            <person name="Fletcher R."/>
            <person name="Gerhard D.S."/>
            <person name="Goodstein D."/>
            <person name="Graves T."/>
            <person name="Grigoriev I.V."/>
            <person name="Grimwood J."/>
            <person name="Kawashima T."/>
            <person name="Lindquist E."/>
            <person name="Lucas S.M."/>
            <person name="Mead P.E."/>
            <person name="Mitros T."/>
            <person name="Ogino H."/>
            <person name="Ohta Y."/>
            <person name="Poliakov A.V."/>
            <person name="Pollet N."/>
            <person name="Robert J."/>
            <person name="Salamov A."/>
            <person name="Sater A.K."/>
            <person name="Schmutz J."/>
            <person name="Terry A."/>
            <person name="Vize P.D."/>
            <person name="Warren W.C."/>
            <person name="Wells D."/>
            <person name="Wills A."/>
            <person name="Wilson R.K."/>
            <person name="Zimmerman L.B."/>
            <person name="Zorn A.M."/>
            <person name="Grainger R."/>
            <person name="Grammer T."/>
            <person name="Khokha M.K."/>
            <person name="Richardson P.M."/>
            <person name="Rokhsar D.S."/>
        </authorList>
    </citation>
    <scope>NUCLEOTIDE SEQUENCE [LARGE SCALE GENOMIC DNA]</scope>
    <source>
        <strain evidence="17">Nigerian</strain>
    </source>
</reference>
<dbReference type="AlphaFoldDB" id="A0A803JBN2"/>
<evidence type="ECO:0000256" key="14">
    <source>
        <dbReference type="ARBA" id="ARBA00032296"/>
    </source>
</evidence>
<sequence length="140" mass="15535">RRIGLLLILRTLQGCLPQAIHVSQAPAVNTTEGSTVTLHCNYTFNITNSTSTGYYDWHRHVYDGPEVSGNNAEFKGRISKVNNEDFMTRRRADIELKEVMISDTGMYICNVILLATGIISGHGNGTFLLVSGEKKGKIKY</sequence>
<evidence type="ECO:0000256" key="5">
    <source>
        <dbReference type="ARBA" id="ARBA00022692"/>
    </source>
</evidence>
<dbReference type="PANTHER" id="PTHR47904">
    <property type="entry name" value="NATURAL CYTOTOXICITY TRIGGERING RECEPTOR 3"/>
    <property type="match status" value="1"/>
</dbReference>
<evidence type="ECO:0000256" key="4">
    <source>
        <dbReference type="ARBA" id="ARBA00022475"/>
    </source>
</evidence>
<dbReference type="SMART" id="SM00409">
    <property type="entry name" value="IG"/>
    <property type="match status" value="1"/>
</dbReference>
<evidence type="ECO:0000313" key="17">
    <source>
        <dbReference type="Ensembl" id="ENSXETP00000105261"/>
    </source>
</evidence>
<evidence type="ECO:0000256" key="7">
    <source>
        <dbReference type="ARBA" id="ARBA00022859"/>
    </source>
</evidence>